<dbReference type="AlphaFoldDB" id="A0AA89NM08"/>
<accession>A0AA89NM08</accession>
<evidence type="ECO:0000313" key="2">
    <source>
        <dbReference type="Proteomes" id="UP000613002"/>
    </source>
</evidence>
<dbReference type="Proteomes" id="UP000613002">
    <property type="component" value="Unassembled WGS sequence"/>
</dbReference>
<name>A0AA89NM08_9BACL</name>
<proteinExistence type="predicted"/>
<keyword evidence="2" id="KW-1185">Reference proteome</keyword>
<comment type="caution">
    <text evidence="1">The sequence shown here is derived from an EMBL/GenBank/DDBJ whole genome shotgun (WGS) entry which is preliminary data.</text>
</comment>
<dbReference type="EMBL" id="JACICZ010000002">
    <property type="protein sequence ID" value="MBB3867791.1"/>
    <property type="molecule type" value="Genomic_DNA"/>
</dbReference>
<organism evidence="1 2">
    <name type="scientific">Parageobacillus toebii NBRC 107807</name>
    <dbReference type="NCBI Taxonomy" id="1223503"/>
    <lineage>
        <taxon>Bacteria</taxon>
        <taxon>Bacillati</taxon>
        <taxon>Bacillota</taxon>
        <taxon>Bacilli</taxon>
        <taxon>Bacillales</taxon>
        <taxon>Anoxybacillaceae</taxon>
        <taxon>Parageobacillus</taxon>
    </lineage>
</organism>
<gene>
    <name evidence="1" type="ORF">HNR78_000668</name>
</gene>
<evidence type="ECO:0000313" key="1">
    <source>
        <dbReference type="EMBL" id="MBB3867791.1"/>
    </source>
</evidence>
<protein>
    <submittedName>
        <fullName evidence="1">Uncharacterized protein</fullName>
    </submittedName>
</protein>
<sequence>MRKIKFQEIAKGSSPREYLESIKQDICRTKMIQIFTGESLPVILIY</sequence>
<reference evidence="1 2" key="1">
    <citation type="submission" date="2020-08" db="EMBL/GenBank/DDBJ databases">
        <title>Genomic Encyclopedia of Type Strains, Phase IV (KMG-IV): sequencing the most valuable type-strain genomes for metagenomic binning, comparative biology and taxonomic classification.</title>
        <authorList>
            <person name="Goeker M."/>
        </authorList>
    </citation>
    <scope>NUCLEOTIDE SEQUENCE [LARGE SCALE GENOMIC DNA]</scope>
    <source>
        <strain evidence="1 2">DSM 14590</strain>
    </source>
</reference>